<reference evidence="1 2" key="1">
    <citation type="submission" date="2015-10" db="EMBL/GenBank/DDBJ databases">
        <authorList>
            <person name="Gilbert D.G."/>
        </authorList>
    </citation>
    <scope>NUCLEOTIDE SEQUENCE [LARGE SCALE GENOMIC DNA]</scope>
    <source>
        <strain evidence="1">COMA1</strain>
    </source>
</reference>
<evidence type="ECO:0000313" key="2">
    <source>
        <dbReference type="Proteomes" id="UP000199032"/>
    </source>
</evidence>
<sequence length="222" mass="24839">MSELGVPRTKPKQSSISPLIILRNVRPVLRSGLSGSVCVSRACVSTLLVLVLLTLSGPSNAQMSPSGSMRRSPADVVKRYVSLDQKGARLEAASFDTVMPYIEWKEEPAWGRIVVVQKTTVSEDYRQWEIVNNLEVIIPVTFQVRGSVYLETASFVPEDRTEEVRFHVKVVGHYWRILSPVIPPHVGLKRMVSFARDAALHESDDTQRTVLTDLIESLRKAN</sequence>
<dbReference type="EMBL" id="CZQA01000001">
    <property type="protein sequence ID" value="CUS32099.1"/>
    <property type="molecule type" value="Genomic_DNA"/>
</dbReference>
<dbReference type="Proteomes" id="UP000199032">
    <property type="component" value="Unassembled WGS sequence"/>
</dbReference>
<organism evidence="1 2">
    <name type="scientific">Candidatus Nitrospira nitrosa</name>
    <dbReference type="NCBI Taxonomy" id="1742972"/>
    <lineage>
        <taxon>Bacteria</taxon>
        <taxon>Pseudomonadati</taxon>
        <taxon>Nitrospirota</taxon>
        <taxon>Nitrospiria</taxon>
        <taxon>Nitrospirales</taxon>
        <taxon>Nitrospiraceae</taxon>
        <taxon>Nitrospira</taxon>
    </lineage>
</organism>
<accession>A0A0S4L348</accession>
<proteinExistence type="predicted"/>
<evidence type="ECO:0000313" key="1">
    <source>
        <dbReference type="EMBL" id="CUS32099.1"/>
    </source>
</evidence>
<dbReference type="AlphaFoldDB" id="A0A0S4L348"/>
<protein>
    <submittedName>
        <fullName evidence="1">Uncharacterized protein</fullName>
    </submittedName>
</protein>
<keyword evidence="2" id="KW-1185">Reference proteome</keyword>
<gene>
    <name evidence="1" type="ORF">COMA1_10419</name>
</gene>
<name>A0A0S4L348_9BACT</name>
<dbReference type="STRING" id="1742972.COMA1_10419"/>